<evidence type="ECO:0000313" key="3">
    <source>
        <dbReference type="Proteomes" id="UP001066276"/>
    </source>
</evidence>
<sequence length="212" mass="22542">MSEGITLVHIGERTNAREVEKLTEDDQRGKKDASSSMLGRRQLEEGGIQGQPDLGGKTPPADTTTETTKRKSGVEGEGCAGTGNLRRREWAHHVPGGTGLFQFVKPVHKAQQLAISKQIYEEEKGSPPMGITALERGSDTLGKRAPFSGSHNYDPALCGQAEGNGQRAPPLGFSALDHGCEAQVSGGFSTGLHSAKQWHNVLPPGPDRAALQ</sequence>
<comment type="caution">
    <text evidence="2">The sequence shown here is derived from an EMBL/GenBank/DDBJ whole genome shotgun (WGS) entry which is preliminary data.</text>
</comment>
<name>A0AAV7TPJ8_PLEWA</name>
<dbReference type="AlphaFoldDB" id="A0AAV7TPJ8"/>
<evidence type="ECO:0000313" key="2">
    <source>
        <dbReference type="EMBL" id="KAJ1177632.1"/>
    </source>
</evidence>
<feature type="region of interest" description="Disordered" evidence="1">
    <location>
        <begin position="1"/>
        <end position="86"/>
    </location>
</feature>
<reference evidence="2" key="1">
    <citation type="journal article" date="2022" name="bioRxiv">
        <title>Sequencing and chromosome-scale assembly of the giantPleurodeles waltlgenome.</title>
        <authorList>
            <person name="Brown T."/>
            <person name="Elewa A."/>
            <person name="Iarovenko S."/>
            <person name="Subramanian E."/>
            <person name="Araus A.J."/>
            <person name="Petzold A."/>
            <person name="Susuki M."/>
            <person name="Suzuki K.-i.T."/>
            <person name="Hayashi T."/>
            <person name="Toyoda A."/>
            <person name="Oliveira C."/>
            <person name="Osipova E."/>
            <person name="Leigh N.D."/>
            <person name="Simon A."/>
            <person name="Yun M.H."/>
        </authorList>
    </citation>
    <scope>NUCLEOTIDE SEQUENCE</scope>
    <source>
        <strain evidence="2">20211129_DDA</strain>
        <tissue evidence="2">Liver</tissue>
    </source>
</reference>
<keyword evidence="3" id="KW-1185">Reference proteome</keyword>
<gene>
    <name evidence="2" type="ORF">NDU88_002885</name>
</gene>
<dbReference type="Proteomes" id="UP001066276">
    <property type="component" value="Chromosome 3_2"/>
</dbReference>
<dbReference type="EMBL" id="JANPWB010000006">
    <property type="protein sequence ID" value="KAJ1177632.1"/>
    <property type="molecule type" value="Genomic_DNA"/>
</dbReference>
<feature type="compositionally biased region" description="Basic and acidic residues" evidence="1">
    <location>
        <begin position="10"/>
        <end position="33"/>
    </location>
</feature>
<organism evidence="2 3">
    <name type="scientific">Pleurodeles waltl</name>
    <name type="common">Iberian ribbed newt</name>
    <dbReference type="NCBI Taxonomy" id="8319"/>
    <lineage>
        <taxon>Eukaryota</taxon>
        <taxon>Metazoa</taxon>
        <taxon>Chordata</taxon>
        <taxon>Craniata</taxon>
        <taxon>Vertebrata</taxon>
        <taxon>Euteleostomi</taxon>
        <taxon>Amphibia</taxon>
        <taxon>Batrachia</taxon>
        <taxon>Caudata</taxon>
        <taxon>Salamandroidea</taxon>
        <taxon>Salamandridae</taxon>
        <taxon>Pleurodelinae</taxon>
        <taxon>Pleurodeles</taxon>
    </lineage>
</organism>
<proteinExistence type="predicted"/>
<evidence type="ECO:0000256" key="1">
    <source>
        <dbReference type="SAM" id="MobiDB-lite"/>
    </source>
</evidence>
<accession>A0AAV7TPJ8</accession>
<protein>
    <submittedName>
        <fullName evidence="2">Uncharacterized protein</fullName>
    </submittedName>
</protein>